<name>A0AA40JDG5_BURPE</name>
<evidence type="ECO:0000313" key="2">
    <source>
        <dbReference type="Proteomes" id="UP000030475"/>
    </source>
</evidence>
<dbReference type="SUPFAM" id="SSF46785">
    <property type="entry name" value="Winged helix' DNA-binding domain"/>
    <property type="match status" value="1"/>
</dbReference>
<dbReference type="Proteomes" id="UP000030475">
    <property type="component" value="Unassembled WGS sequence"/>
</dbReference>
<comment type="caution">
    <text evidence="1">The sequence shown here is derived from an EMBL/GenBank/DDBJ whole genome shotgun (WGS) entry which is preliminary data.</text>
</comment>
<dbReference type="GO" id="GO:0003677">
    <property type="term" value="F:DNA binding"/>
    <property type="evidence" value="ECO:0007669"/>
    <property type="project" value="UniProtKB-KW"/>
</dbReference>
<dbReference type="EMBL" id="JQIM01000010">
    <property type="protein sequence ID" value="KGX08687.1"/>
    <property type="molecule type" value="Genomic_DNA"/>
</dbReference>
<dbReference type="RefSeq" id="WP_143297881.1">
    <property type="nucleotide sequence ID" value="NZ_CP016909.1"/>
</dbReference>
<dbReference type="InterPro" id="IPR036390">
    <property type="entry name" value="WH_DNA-bd_sf"/>
</dbReference>
<sequence length="114" mass="13310">MTTASMNPQERRICNFVKNNPGRTVLEIADAIDENPSTTKKRTPRLVEHGYLRKVGRRRPYGYRWTGKPFPEVILSWRDREQIRVAEQRSARERSIQLATFVIGEMVRRARGIA</sequence>
<dbReference type="Gene3D" id="1.10.10.10">
    <property type="entry name" value="Winged helix-like DNA-binding domain superfamily/Winged helix DNA-binding domain"/>
    <property type="match status" value="1"/>
</dbReference>
<reference evidence="1 2" key="1">
    <citation type="submission" date="2014-08" db="EMBL/GenBank/DDBJ databases">
        <authorList>
            <person name="Bunnell A."/>
            <person name="Chain P.S."/>
            <person name="Chertkov O."/>
            <person name="Currie B.J."/>
            <person name="Daligault H.E."/>
            <person name="Davenport K.W."/>
            <person name="Davis C."/>
            <person name="Gleasner C.D."/>
            <person name="Johnson S.L."/>
            <person name="Kaestli M."/>
            <person name="Koren S."/>
            <person name="Kunde Y.A."/>
            <person name="Mayo M."/>
            <person name="McMurry K.K."/>
            <person name="Price E.P."/>
            <person name="Reitenga K.G."/>
            <person name="Robison R."/>
            <person name="Rosovitz M.J."/>
            <person name="Sarovich D.S."/>
            <person name="Teshima H."/>
        </authorList>
    </citation>
    <scope>NUCLEOTIDE SEQUENCE [LARGE SCALE GENOMIC DNA]</scope>
    <source>
        <strain evidence="1 2">MSHR44</strain>
    </source>
</reference>
<protein>
    <submittedName>
        <fullName evidence="1">Winged helix-turn-helix DNA-binding family protein</fullName>
    </submittedName>
</protein>
<dbReference type="InterPro" id="IPR036388">
    <property type="entry name" value="WH-like_DNA-bd_sf"/>
</dbReference>
<accession>A0AA40JDG5</accession>
<evidence type="ECO:0000313" key="1">
    <source>
        <dbReference type="EMBL" id="KGX08687.1"/>
    </source>
</evidence>
<organism evidence="1 2">
    <name type="scientific">Burkholderia pseudomallei</name>
    <name type="common">Pseudomonas pseudomallei</name>
    <dbReference type="NCBI Taxonomy" id="28450"/>
    <lineage>
        <taxon>Bacteria</taxon>
        <taxon>Pseudomonadati</taxon>
        <taxon>Pseudomonadota</taxon>
        <taxon>Betaproteobacteria</taxon>
        <taxon>Burkholderiales</taxon>
        <taxon>Burkholderiaceae</taxon>
        <taxon>Burkholderia</taxon>
        <taxon>pseudomallei group</taxon>
    </lineage>
</organism>
<proteinExistence type="predicted"/>
<dbReference type="Pfam" id="PF13412">
    <property type="entry name" value="HTH_24"/>
    <property type="match status" value="1"/>
</dbReference>
<dbReference type="AlphaFoldDB" id="A0AA40JDG5"/>
<gene>
    <name evidence="1" type="ORF">Y036_616</name>
</gene>
<keyword evidence="1" id="KW-0238">DNA-binding</keyword>